<feature type="transmembrane region" description="Helical" evidence="8">
    <location>
        <begin position="309"/>
        <end position="331"/>
    </location>
</feature>
<name>A0A368HDC0_9GAMM</name>
<evidence type="ECO:0000259" key="9">
    <source>
        <dbReference type="PROSITE" id="PS51012"/>
    </source>
</evidence>
<feature type="transmembrane region" description="Helical" evidence="8">
    <location>
        <begin position="338"/>
        <end position="359"/>
    </location>
</feature>
<reference evidence="10 11" key="1">
    <citation type="submission" date="2018-02" db="EMBL/GenBank/DDBJ databases">
        <title>Insights into the biology of acidophilic members of the Acidiferrobacteraceae family derived from comparative genomic analyses.</title>
        <authorList>
            <person name="Issotta F."/>
            <person name="Thyssen C."/>
            <person name="Mena C."/>
            <person name="Moya A."/>
            <person name="Bellenberg S."/>
            <person name="Sproer C."/>
            <person name="Covarrubias P.C."/>
            <person name="Sand W."/>
            <person name="Quatrini R."/>
            <person name="Vera M."/>
        </authorList>
    </citation>
    <scope>NUCLEOTIDE SEQUENCE [LARGE SCALE GENOMIC DNA]</scope>
    <source>
        <strain evidence="11">m-1</strain>
    </source>
</reference>
<feature type="transmembrane region" description="Helical" evidence="8">
    <location>
        <begin position="282"/>
        <end position="303"/>
    </location>
</feature>
<feature type="transmembrane region" description="Helical" evidence="8">
    <location>
        <begin position="78"/>
        <end position="97"/>
    </location>
</feature>
<dbReference type="GO" id="GO:0140359">
    <property type="term" value="F:ABC-type transporter activity"/>
    <property type="evidence" value="ECO:0007669"/>
    <property type="project" value="InterPro"/>
</dbReference>
<evidence type="ECO:0000256" key="7">
    <source>
        <dbReference type="ARBA" id="ARBA00023136"/>
    </source>
</evidence>
<feature type="transmembrane region" description="Helical" evidence="8">
    <location>
        <begin position="230"/>
        <end position="253"/>
    </location>
</feature>
<evidence type="ECO:0000313" key="11">
    <source>
        <dbReference type="Proteomes" id="UP000253250"/>
    </source>
</evidence>
<dbReference type="PROSITE" id="PS51012">
    <property type="entry name" value="ABC_TM2"/>
    <property type="match status" value="1"/>
</dbReference>
<evidence type="ECO:0000256" key="3">
    <source>
        <dbReference type="ARBA" id="ARBA00022448"/>
    </source>
</evidence>
<keyword evidence="3" id="KW-0813">Transport</keyword>
<evidence type="ECO:0000256" key="2">
    <source>
        <dbReference type="ARBA" id="ARBA00007783"/>
    </source>
</evidence>
<comment type="similarity">
    <text evidence="2">Belongs to the ABC-2 integral membrane protein family.</text>
</comment>
<keyword evidence="7 8" id="KW-0472">Membrane</keyword>
<protein>
    <recommendedName>
        <fullName evidence="9">ABC transmembrane type-2 domain-containing protein</fullName>
    </recommendedName>
</protein>
<evidence type="ECO:0000313" key="10">
    <source>
        <dbReference type="EMBL" id="RCN56434.1"/>
    </source>
</evidence>
<evidence type="ECO:0000256" key="8">
    <source>
        <dbReference type="SAM" id="Phobius"/>
    </source>
</evidence>
<dbReference type="Pfam" id="PF12698">
    <property type="entry name" value="ABC2_membrane_3"/>
    <property type="match status" value="1"/>
</dbReference>
<dbReference type="InterPro" id="IPR051449">
    <property type="entry name" value="ABC-2_transporter_component"/>
</dbReference>
<accession>A0A368HDC0</accession>
<dbReference type="PANTHER" id="PTHR30294:SF29">
    <property type="entry name" value="MULTIDRUG ABC TRANSPORTER PERMEASE YBHS-RELATED"/>
    <property type="match status" value="1"/>
</dbReference>
<evidence type="ECO:0000256" key="6">
    <source>
        <dbReference type="ARBA" id="ARBA00022989"/>
    </source>
</evidence>
<dbReference type="AlphaFoldDB" id="A0A368HDC0"/>
<keyword evidence="4" id="KW-1003">Cell membrane</keyword>
<dbReference type="InterPro" id="IPR047817">
    <property type="entry name" value="ABC2_TM_bact-type"/>
</dbReference>
<keyword evidence="11" id="KW-1185">Reference proteome</keyword>
<comment type="subcellular location">
    <subcellularLocation>
        <location evidence="1">Cell membrane</location>
        <topology evidence="1">Multi-pass membrane protein</topology>
    </subcellularLocation>
</comment>
<keyword evidence="5 8" id="KW-0812">Transmembrane</keyword>
<feature type="transmembrane region" description="Helical" evidence="8">
    <location>
        <begin position="403"/>
        <end position="421"/>
    </location>
</feature>
<dbReference type="Proteomes" id="UP000253250">
    <property type="component" value="Unassembled WGS sequence"/>
</dbReference>
<organism evidence="10 11">
    <name type="scientific">Acidiferrobacter thiooxydans</name>
    <dbReference type="NCBI Taxonomy" id="163359"/>
    <lineage>
        <taxon>Bacteria</taxon>
        <taxon>Pseudomonadati</taxon>
        <taxon>Pseudomonadota</taxon>
        <taxon>Gammaproteobacteria</taxon>
        <taxon>Acidiferrobacterales</taxon>
        <taxon>Acidiferrobacteraceae</taxon>
        <taxon>Acidiferrobacter</taxon>
    </lineage>
</organism>
<feature type="domain" description="ABC transmembrane type-2" evidence="9">
    <location>
        <begin position="195"/>
        <end position="423"/>
    </location>
</feature>
<comment type="caution">
    <text evidence="10">The sequence shown here is derived from an EMBL/GenBank/DDBJ whole genome shotgun (WGS) entry which is preliminary data.</text>
</comment>
<sequence>MTELQDGRFIRHRLPAEVDTHEPAHGDRFIQGLFRSRIGEVEPLLEKIDPEHAQKPHRRPTVLALREALQILRDPSSIAIAFVMPFVLLLLFGYGVSLDARHVPIALVAAHPTAQTSGLFSGFRQSPYFRPRTYADMVAARRALMKGRVDAIIWLRPDFTRKALGGGAAPVGVTANGVNANNARIIEGYIQGVWASWLAAQARARGQPLVVPVDVRSRVWFNPALRSHDYLVPGLIAVIMTLIGALLTALVVAREWERGTMEALMASPATITEILVGKLVPYFFLGMGGMALSVVMAIVVFAVPLVGSLWVLFLCAALFLLTALGMGLLISTIARNQFVAGMIALVTTYLPAFILSGFIFDIHSMPWPIRILTHIIAARYFVSTLQTLFLAGDVWPVIARNMAALAVIAVFFLVTVARISHKRLD</sequence>
<gene>
    <name evidence="10" type="ORF">C4900_11485</name>
</gene>
<dbReference type="EMBL" id="PSYR01000002">
    <property type="protein sequence ID" value="RCN56434.1"/>
    <property type="molecule type" value="Genomic_DNA"/>
</dbReference>
<dbReference type="PANTHER" id="PTHR30294">
    <property type="entry name" value="MEMBRANE COMPONENT OF ABC TRANSPORTER YHHJ-RELATED"/>
    <property type="match status" value="1"/>
</dbReference>
<evidence type="ECO:0000256" key="4">
    <source>
        <dbReference type="ARBA" id="ARBA00022475"/>
    </source>
</evidence>
<keyword evidence="6 8" id="KW-1133">Transmembrane helix</keyword>
<evidence type="ECO:0000256" key="5">
    <source>
        <dbReference type="ARBA" id="ARBA00022692"/>
    </source>
</evidence>
<dbReference type="GO" id="GO:0005886">
    <property type="term" value="C:plasma membrane"/>
    <property type="evidence" value="ECO:0007669"/>
    <property type="project" value="UniProtKB-SubCell"/>
</dbReference>
<dbReference type="InterPro" id="IPR013525">
    <property type="entry name" value="ABC2_TM"/>
</dbReference>
<evidence type="ECO:0000256" key="1">
    <source>
        <dbReference type="ARBA" id="ARBA00004651"/>
    </source>
</evidence>
<proteinExistence type="inferred from homology"/>